<dbReference type="AlphaFoldDB" id="A0A6S6ULC6"/>
<sequence length="69" mass="7893">MEKRQYGHIDRIPTTLLAFSLLVFIIKKQPAGIWSYESTHIRPLNATLNLDVSSIFGDDNSTKKAFKKQ</sequence>
<reference evidence="1" key="1">
    <citation type="submission" date="2020-01" db="EMBL/GenBank/DDBJ databases">
        <authorList>
            <person name="Meier V. D."/>
            <person name="Meier V D."/>
        </authorList>
    </citation>
    <scope>NUCLEOTIDE SEQUENCE</scope>
    <source>
        <strain evidence="1">HLG_WM_MAG_10</strain>
    </source>
</reference>
<protein>
    <submittedName>
        <fullName evidence="1">Uncharacterized protein</fullName>
    </submittedName>
</protein>
<proteinExistence type="predicted"/>
<organism evidence="1">
    <name type="scientific">uncultured Aureispira sp</name>
    <dbReference type="NCBI Taxonomy" id="1331704"/>
    <lineage>
        <taxon>Bacteria</taxon>
        <taxon>Pseudomonadati</taxon>
        <taxon>Bacteroidota</taxon>
        <taxon>Saprospiria</taxon>
        <taxon>Saprospirales</taxon>
        <taxon>Saprospiraceae</taxon>
        <taxon>Aureispira</taxon>
        <taxon>environmental samples</taxon>
    </lineage>
</organism>
<evidence type="ECO:0000313" key="1">
    <source>
        <dbReference type="EMBL" id="CAA6830062.1"/>
    </source>
</evidence>
<name>A0A6S6ULC6_9BACT</name>
<accession>A0A6S6ULC6</accession>
<dbReference type="EMBL" id="CACVAQ010000532">
    <property type="protein sequence ID" value="CAA6830062.1"/>
    <property type="molecule type" value="Genomic_DNA"/>
</dbReference>
<gene>
    <name evidence="1" type="ORF">HELGO_WM26426</name>
</gene>